<evidence type="ECO:0000313" key="3">
    <source>
        <dbReference type="Proteomes" id="UP001597045"/>
    </source>
</evidence>
<feature type="region of interest" description="Disordered" evidence="1">
    <location>
        <begin position="225"/>
        <end position="255"/>
    </location>
</feature>
<evidence type="ECO:0000313" key="2">
    <source>
        <dbReference type="EMBL" id="MFD1045825.1"/>
    </source>
</evidence>
<proteinExistence type="predicted"/>
<evidence type="ECO:0000256" key="1">
    <source>
        <dbReference type="SAM" id="MobiDB-lite"/>
    </source>
</evidence>
<sequence>MTEHEVLDDGPVDLPPYRAVLVVDTKEFGGNDDPDQELLARNIRDVLIRAFERAGLAEVWDEALFPQNTGDGYGIAFDTRHLPAVVSRFFDVLQEVLTERDARWRARGRQLRMRMRASLNVGPVRDPHREEGAVVVGKAVITTHRLLDTEPVRDVLTRSDPDQTFLSVALSQRVFDDVVAAGYATLSASRLVSRFVQVKEFSGKVYLYVPKPSGDLLEHGVAEATQDSTAQSNDLRAVQATRRSAPGSSTNMVRGGVHTGATIQVGHLHGGFHNK</sequence>
<protein>
    <recommendedName>
        <fullName evidence="4">Guanylate cyclase domain-containing protein</fullName>
    </recommendedName>
</protein>
<gene>
    <name evidence="2" type="ORF">ACFQ1S_09755</name>
</gene>
<organism evidence="2 3">
    <name type="scientific">Kibdelosporangium lantanae</name>
    <dbReference type="NCBI Taxonomy" id="1497396"/>
    <lineage>
        <taxon>Bacteria</taxon>
        <taxon>Bacillati</taxon>
        <taxon>Actinomycetota</taxon>
        <taxon>Actinomycetes</taxon>
        <taxon>Pseudonocardiales</taxon>
        <taxon>Pseudonocardiaceae</taxon>
        <taxon>Kibdelosporangium</taxon>
    </lineage>
</organism>
<reference evidence="3" key="1">
    <citation type="journal article" date="2019" name="Int. J. Syst. Evol. Microbiol.">
        <title>The Global Catalogue of Microorganisms (GCM) 10K type strain sequencing project: providing services to taxonomists for standard genome sequencing and annotation.</title>
        <authorList>
            <consortium name="The Broad Institute Genomics Platform"/>
            <consortium name="The Broad Institute Genome Sequencing Center for Infectious Disease"/>
            <person name="Wu L."/>
            <person name="Ma J."/>
        </authorList>
    </citation>
    <scope>NUCLEOTIDE SEQUENCE [LARGE SCALE GENOMIC DNA]</scope>
    <source>
        <strain evidence="3">JCM 31486</strain>
    </source>
</reference>
<evidence type="ECO:0008006" key="4">
    <source>
        <dbReference type="Google" id="ProtNLM"/>
    </source>
</evidence>
<accession>A0ABW3M541</accession>
<dbReference type="Proteomes" id="UP001597045">
    <property type="component" value="Unassembled WGS sequence"/>
</dbReference>
<feature type="compositionally biased region" description="Polar residues" evidence="1">
    <location>
        <begin position="225"/>
        <end position="234"/>
    </location>
</feature>
<name>A0ABW3M541_9PSEU</name>
<keyword evidence="3" id="KW-1185">Reference proteome</keyword>
<dbReference type="EMBL" id="JBHTIS010000425">
    <property type="protein sequence ID" value="MFD1045825.1"/>
    <property type="molecule type" value="Genomic_DNA"/>
</dbReference>
<comment type="caution">
    <text evidence="2">The sequence shown here is derived from an EMBL/GenBank/DDBJ whole genome shotgun (WGS) entry which is preliminary data.</text>
</comment>